<name>A0A2J6RIR2_HYAVF</name>
<dbReference type="GO" id="GO:0005739">
    <property type="term" value="C:mitochondrion"/>
    <property type="evidence" value="ECO:0007669"/>
    <property type="project" value="TreeGrafter"/>
</dbReference>
<reference evidence="9 10" key="1">
    <citation type="submission" date="2016-04" db="EMBL/GenBank/DDBJ databases">
        <title>A degradative enzymes factory behind the ericoid mycorrhizal symbiosis.</title>
        <authorList>
            <consortium name="DOE Joint Genome Institute"/>
            <person name="Martino E."/>
            <person name="Morin E."/>
            <person name="Grelet G."/>
            <person name="Kuo A."/>
            <person name="Kohler A."/>
            <person name="Daghino S."/>
            <person name="Barry K."/>
            <person name="Choi C."/>
            <person name="Cichocki N."/>
            <person name="Clum A."/>
            <person name="Copeland A."/>
            <person name="Hainaut M."/>
            <person name="Haridas S."/>
            <person name="Labutti K."/>
            <person name="Lindquist E."/>
            <person name="Lipzen A."/>
            <person name="Khouja H.-R."/>
            <person name="Murat C."/>
            <person name="Ohm R."/>
            <person name="Olson A."/>
            <person name="Spatafora J."/>
            <person name="Veneault-Fourrey C."/>
            <person name="Henrissat B."/>
            <person name="Grigoriev I."/>
            <person name="Martin F."/>
            <person name="Perotto S."/>
        </authorList>
    </citation>
    <scope>NUCLEOTIDE SEQUENCE [LARGE SCALE GENOMIC DNA]</scope>
    <source>
        <strain evidence="9 10">F</strain>
    </source>
</reference>
<evidence type="ECO:0000256" key="4">
    <source>
        <dbReference type="ARBA" id="ARBA00022801"/>
    </source>
</evidence>
<evidence type="ECO:0000256" key="3">
    <source>
        <dbReference type="ARBA" id="ARBA00022723"/>
    </source>
</evidence>
<keyword evidence="4" id="KW-0378">Hydrolase</keyword>
<dbReference type="InterPro" id="IPR015797">
    <property type="entry name" value="NUDIX_hydrolase-like_dom_sf"/>
</dbReference>
<keyword evidence="10" id="KW-1185">Reference proteome</keyword>
<evidence type="ECO:0000259" key="8">
    <source>
        <dbReference type="PROSITE" id="PS51462"/>
    </source>
</evidence>
<evidence type="ECO:0000313" key="9">
    <source>
        <dbReference type="EMBL" id="PMD38377.1"/>
    </source>
</evidence>
<dbReference type="InterPro" id="IPR000086">
    <property type="entry name" value="NUDIX_hydrolase_dom"/>
</dbReference>
<accession>A0A2J6RIR2</accession>
<dbReference type="PROSITE" id="PS51462">
    <property type="entry name" value="NUDIX"/>
    <property type="match status" value="1"/>
</dbReference>
<dbReference type="InterPro" id="IPR039121">
    <property type="entry name" value="NUDT19"/>
</dbReference>
<sequence>MSSGSKPKKTVAEPRPSASILLISPTNEILLLHRVQTSSSFPSAHVFPGGNLSASQDGEIPSPSDEGRHRDGKAYRVGAIRECFEESGILLAKGNGGTSLLEVEEAEREKARKEIHAGKLKFGDWVKERGGVMDTDGLIPFTRWITPTNLPKRFTTQMYIYFLPLTQQTNSIASKSVIPVPTSDGGVEHTAALFAACKTWLEQASKNEIILFPPQFYLMHLLSPFLTPSSSTSPLSKEELQGQRDRVLEFLTGDGGDGKGVKWGEKVMSPIGILMRKSDGRSVLGLEKPGPELKDSGRGGDEKRVVLVKFSREGPRDVEVRERVEVLREEKEAAAKL</sequence>
<keyword evidence="6" id="KW-0464">Manganese</keyword>
<gene>
    <name evidence="9" type="ORF">L207DRAFT_431914</name>
</gene>
<organism evidence="9 10">
    <name type="scientific">Hyaloscypha variabilis (strain UAMH 11265 / GT02V1 / F)</name>
    <name type="common">Meliniomyces variabilis</name>
    <dbReference type="NCBI Taxonomy" id="1149755"/>
    <lineage>
        <taxon>Eukaryota</taxon>
        <taxon>Fungi</taxon>
        <taxon>Dikarya</taxon>
        <taxon>Ascomycota</taxon>
        <taxon>Pezizomycotina</taxon>
        <taxon>Leotiomycetes</taxon>
        <taxon>Helotiales</taxon>
        <taxon>Hyaloscyphaceae</taxon>
        <taxon>Hyaloscypha</taxon>
        <taxon>Hyaloscypha variabilis</taxon>
    </lineage>
</organism>
<evidence type="ECO:0000256" key="7">
    <source>
        <dbReference type="SAM" id="MobiDB-lite"/>
    </source>
</evidence>
<dbReference type="CDD" id="cd18870">
    <property type="entry name" value="NUDIX_AcylCoAdiphos_Nudt19"/>
    <property type="match status" value="1"/>
</dbReference>
<evidence type="ECO:0000256" key="5">
    <source>
        <dbReference type="ARBA" id="ARBA00022842"/>
    </source>
</evidence>
<dbReference type="Proteomes" id="UP000235786">
    <property type="component" value="Unassembled WGS sequence"/>
</dbReference>
<protein>
    <recommendedName>
        <fullName evidence="8">Nudix hydrolase domain-containing protein</fullName>
    </recommendedName>
</protein>
<dbReference type="AlphaFoldDB" id="A0A2J6RIR2"/>
<dbReference type="SUPFAM" id="SSF55811">
    <property type="entry name" value="Nudix"/>
    <property type="match status" value="1"/>
</dbReference>
<keyword evidence="5" id="KW-0460">Magnesium</keyword>
<dbReference type="EMBL" id="KZ613948">
    <property type="protein sequence ID" value="PMD38377.1"/>
    <property type="molecule type" value="Genomic_DNA"/>
</dbReference>
<dbReference type="PANTHER" id="PTHR12318:SF0">
    <property type="entry name" value="ACYL-COENZYME A DIPHOSPHATASE NUDT19"/>
    <property type="match status" value="1"/>
</dbReference>
<dbReference type="GO" id="GO:0016818">
    <property type="term" value="F:hydrolase activity, acting on acid anhydrides, in phosphorus-containing anhydrides"/>
    <property type="evidence" value="ECO:0007669"/>
    <property type="project" value="InterPro"/>
</dbReference>
<dbReference type="GO" id="GO:0046872">
    <property type="term" value="F:metal ion binding"/>
    <property type="evidence" value="ECO:0007669"/>
    <property type="project" value="UniProtKB-KW"/>
</dbReference>
<dbReference type="PANTHER" id="PTHR12318">
    <property type="entry name" value="TESTOSTERONE-REGULATED PROTEIN RP2"/>
    <property type="match status" value="1"/>
</dbReference>
<proteinExistence type="predicted"/>
<comment type="cofactor">
    <cofactor evidence="2">
        <name>Mg(2+)</name>
        <dbReference type="ChEBI" id="CHEBI:18420"/>
    </cofactor>
</comment>
<evidence type="ECO:0000256" key="2">
    <source>
        <dbReference type="ARBA" id="ARBA00001946"/>
    </source>
</evidence>
<dbReference type="Gene3D" id="3.90.79.10">
    <property type="entry name" value="Nucleoside Triphosphate Pyrophosphohydrolase"/>
    <property type="match status" value="1"/>
</dbReference>
<feature type="region of interest" description="Disordered" evidence="7">
    <location>
        <begin position="46"/>
        <end position="71"/>
    </location>
</feature>
<comment type="cofactor">
    <cofactor evidence="1">
        <name>Mn(2+)</name>
        <dbReference type="ChEBI" id="CHEBI:29035"/>
    </cofactor>
</comment>
<dbReference type="OrthoDB" id="1695362at2759"/>
<evidence type="ECO:0000256" key="1">
    <source>
        <dbReference type="ARBA" id="ARBA00001936"/>
    </source>
</evidence>
<keyword evidence="3" id="KW-0479">Metal-binding</keyword>
<evidence type="ECO:0000256" key="6">
    <source>
        <dbReference type="ARBA" id="ARBA00023211"/>
    </source>
</evidence>
<feature type="domain" description="Nudix hydrolase" evidence="8">
    <location>
        <begin position="13"/>
        <end position="217"/>
    </location>
</feature>
<dbReference type="STRING" id="1149755.A0A2J6RIR2"/>
<evidence type="ECO:0000313" key="10">
    <source>
        <dbReference type="Proteomes" id="UP000235786"/>
    </source>
</evidence>